<dbReference type="AlphaFoldDB" id="A0AAX2SDU9"/>
<keyword evidence="3" id="KW-1185">Reference proteome</keyword>
<feature type="transmembrane region" description="Helical" evidence="1">
    <location>
        <begin position="42"/>
        <end position="61"/>
    </location>
</feature>
<dbReference type="EMBL" id="SPNK01000005">
    <property type="protein sequence ID" value="TFI01718.1"/>
    <property type="molecule type" value="Genomic_DNA"/>
</dbReference>
<evidence type="ECO:0000313" key="3">
    <source>
        <dbReference type="Proteomes" id="UP000298017"/>
    </source>
</evidence>
<sequence>MAFFELTGWPLFVVVAGAALALLAVTVVVLPRRRGPGLGKYLLQLVCVVLVVLLTLVGVFLKMNMDNQWYSSWGDLLSNGGGPVTTATVGAVPAAVTTPAKDLPHQPFTAAQTNPASSSFFGSQVDAASTSGQWVHFTLPGRESGITQDATAWLPPSYMAQPQRAYPVITAFSGFPGDVRTYTKAMDIGHHIRSAVSGGTMREAIVVIPDVYPGNNDTECVDSDHGRWETYVSKDVVSWIHENLRVSSDRAAWSTLGYSAGGWCSAMFAVRHPQIWSSSVNLAGYFAPMYSRGQQWKTADPAAYDLASVVRRDTPDVRLWFFSGGEDTVSVNAVHGFAPAVSAPTSLETNISQSGAHRVALWEAQLDSSLAWLGRTSPAFAPLPA</sequence>
<keyword evidence="1" id="KW-1133">Transmembrane helix</keyword>
<dbReference type="PANTHER" id="PTHR48098:SF1">
    <property type="entry name" value="DIACYLGLYCEROL ACYLTRANSFERASE_MYCOLYLTRANSFERASE AG85A"/>
    <property type="match status" value="1"/>
</dbReference>
<keyword evidence="1" id="KW-0472">Membrane</keyword>
<dbReference type="SUPFAM" id="SSF53474">
    <property type="entry name" value="alpha/beta-Hydrolases"/>
    <property type="match status" value="1"/>
</dbReference>
<comment type="caution">
    <text evidence="2">The sequence shown here is derived from an EMBL/GenBank/DDBJ whole genome shotgun (WGS) entry which is preliminary data.</text>
</comment>
<dbReference type="InterPro" id="IPR029058">
    <property type="entry name" value="AB_hydrolase_fold"/>
</dbReference>
<dbReference type="Gene3D" id="3.40.50.1820">
    <property type="entry name" value="alpha/beta hydrolase"/>
    <property type="match status" value="1"/>
</dbReference>
<dbReference type="Proteomes" id="UP000298017">
    <property type="component" value="Unassembled WGS sequence"/>
</dbReference>
<dbReference type="Pfam" id="PF00756">
    <property type="entry name" value="Esterase"/>
    <property type="match status" value="1"/>
</dbReference>
<name>A0AAX2SDU9_KOCRH</name>
<feature type="transmembrane region" description="Helical" evidence="1">
    <location>
        <begin position="6"/>
        <end position="30"/>
    </location>
</feature>
<protein>
    <recommendedName>
        <fullName evidence="4">Esterase</fullName>
    </recommendedName>
</protein>
<dbReference type="RefSeq" id="WP_135010548.1">
    <property type="nucleotide sequence ID" value="NZ_JAYEXM010000005.1"/>
</dbReference>
<evidence type="ECO:0000256" key="1">
    <source>
        <dbReference type="SAM" id="Phobius"/>
    </source>
</evidence>
<evidence type="ECO:0008006" key="4">
    <source>
        <dbReference type="Google" id="ProtNLM"/>
    </source>
</evidence>
<proteinExistence type="predicted"/>
<dbReference type="InterPro" id="IPR000801">
    <property type="entry name" value="Esterase-like"/>
</dbReference>
<dbReference type="InterPro" id="IPR050583">
    <property type="entry name" value="Mycobacterial_A85_antigen"/>
</dbReference>
<reference evidence="2 3" key="1">
    <citation type="submission" date="2019-03" db="EMBL/GenBank/DDBJ databases">
        <title>Genome Sequencing and Assembly of Various Microbes Isolated from Alder Root Nodule.</title>
        <authorList>
            <person name="Swanson E."/>
            <person name="Sevigny J.L."/>
            <person name="Pesce C."/>
            <person name="Davis I."/>
            <person name="Kleiner V."/>
            <person name="Tisa L."/>
        </authorList>
    </citation>
    <scope>NUCLEOTIDE SEQUENCE [LARGE SCALE GENOMIC DNA]</scope>
    <source>
        <strain evidence="2 3">4R-31</strain>
    </source>
</reference>
<dbReference type="GO" id="GO:0016747">
    <property type="term" value="F:acyltransferase activity, transferring groups other than amino-acyl groups"/>
    <property type="evidence" value="ECO:0007669"/>
    <property type="project" value="TreeGrafter"/>
</dbReference>
<dbReference type="PANTHER" id="PTHR48098">
    <property type="entry name" value="ENTEROCHELIN ESTERASE-RELATED"/>
    <property type="match status" value="1"/>
</dbReference>
<accession>A0AAX2SDU9</accession>
<organism evidence="2 3">
    <name type="scientific">Kocuria rhizophila</name>
    <dbReference type="NCBI Taxonomy" id="72000"/>
    <lineage>
        <taxon>Bacteria</taxon>
        <taxon>Bacillati</taxon>
        <taxon>Actinomycetota</taxon>
        <taxon>Actinomycetes</taxon>
        <taxon>Micrococcales</taxon>
        <taxon>Micrococcaceae</taxon>
        <taxon>Kocuria</taxon>
    </lineage>
</organism>
<gene>
    <name evidence="2" type="ORF">E4P33_06230</name>
</gene>
<keyword evidence="1" id="KW-0812">Transmembrane</keyword>
<evidence type="ECO:0000313" key="2">
    <source>
        <dbReference type="EMBL" id="TFI01718.1"/>
    </source>
</evidence>